<reference evidence="1" key="1">
    <citation type="submission" date="2014-11" db="EMBL/GenBank/DDBJ databases">
        <authorList>
            <person name="Amaro Gonzalez C."/>
        </authorList>
    </citation>
    <scope>NUCLEOTIDE SEQUENCE</scope>
</reference>
<reference evidence="1" key="2">
    <citation type="journal article" date="2015" name="Fish Shellfish Immunol.">
        <title>Early steps in the European eel (Anguilla anguilla)-Vibrio vulnificus interaction in the gills: Role of the RtxA13 toxin.</title>
        <authorList>
            <person name="Callol A."/>
            <person name="Pajuelo D."/>
            <person name="Ebbesson L."/>
            <person name="Teles M."/>
            <person name="MacKenzie S."/>
            <person name="Amaro C."/>
        </authorList>
    </citation>
    <scope>NUCLEOTIDE SEQUENCE</scope>
</reference>
<protein>
    <submittedName>
        <fullName evidence="1">Uncharacterized protein</fullName>
    </submittedName>
</protein>
<dbReference type="EMBL" id="GBXM01051680">
    <property type="protein sequence ID" value="JAH56897.1"/>
    <property type="molecule type" value="Transcribed_RNA"/>
</dbReference>
<accession>A0A0E9TTX1</accession>
<evidence type="ECO:0000313" key="1">
    <source>
        <dbReference type="EMBL" id="JAH56897.1"/>
    </source>
</evidence>
<organism evidence="1">
    <name type="scientific">Anguilla anguilla</name>
    <name type="common">European freshwater eel</name>
    <name type="synonym">Muraena anguilla</name>
    <dbReference type="NCBI Taxonomy" id="7936"/>
    <lineage>
        <taxon>Eukaryota</taxon>
        <taxon>Metazoa</taxon>
        <taxon>Chordata</taxon>
        <taxon>Craniata</taxon>
        <taxon>Vertebrata</taxon>
        <taxon>Euteleostomi</taxon>
        <taxon>Actinopterygii</taxon>
        <taxon>Neopterygii</taxon>
        <taxon>Teleostei</taxon>
        <taxon>Anguilliformes</taxon>
        <taxon>Anguillidae</taxon>
        <taxon>Anguilla</taxon>
    </lineage>
</organism>
<proteinExistence type="predicted"/>
<sequence length="31" mass="3804">MRKYGLNLDPRREQRRMGVRFSVSLQGFLRH</sequence>
<dbReference type="AlphaFoldDB" id="A0A0E9TTX1"/>
<name>A0A0E9TTX1_ANGAN</name>